<sequence>MLSKSSCISVQLLEPTIYVEPNSDTTCNVVRGTININLPKTTTVKSISVRFDGKMETKSYSFDSMDAGGFAQKKPLARQRLVLYPTMEQADAHRPLVMNAGLTQFGFEMQIPSKLPETIDCPDVKVSYHVTAVMEYQSNSFLRVGRSSTVKEFAKQDVRVARLPYENILVGDNMSDPIDSRTHKSAWLHYQILVDKKAVALGSELPITFRMLPTHNGVSVDRVAIQMLERRDLFRESTHTSHSVHSILPSATNKTTVPTTALSEPWEGTVKYDIPEGKSLVHSTQEYSDFNVSHTLLVSIALSVPGTGRFTASRVQKMVTFQAHIDILDETIGELDSLKLPTYDSPPPFDDSEYVFGEYDRKFADPPAYSEIYATEHN</sequence>
<organism evidence="3 4">
    <name type="scientific">Mucor lusitanicus CBS 277.49</name>
    <dbReference type="NCBI Taxonomy" id="747725"/>
    <lineage>
        <taxon>Eukaryota</taxon>
        <taxon>Fungi</taxon>
        <taxon>Fungi incertae sedis</taxon>
        <taxon>Mucoromycota</taxon>
        <taxon>Mucoromycotina</taxon>
        <taxon>Mucoromycetes</taxon>
        <taxon>Mucorales</taxon>
        <taxon>Mucorineae</taxon>
        <taxon>Mucoraceae</taxon>
        <taxon>Mucor</taxon>
    </lineage>
</organism>
<evidence type="ECO:0008006" key="5">
    <source>
        <dbReference type="Google" id="ProtNLM"/>
    </source>
</evidence>
<dbReference type="Gene3D" id="2.60.40.640">
    <property type="match status" value="1"/>
</dbReference>
<dbReference type="AlphaFoldDB" id="A0A168LYY3"/>
<dbReference type="Pfam" id="PF00339">
    <property type="entry name" value="Arrestin_N"/>
    <property type="match status" value="1"/>
</dbReference>
<dbReference type="OrthoDB" id="2333384at2759"/>
<feature type="domain" description="Arrestin C-terminal-like" evidence="2">
    <location>
        <begin position="186"/>
        <end position="305"/>
    </location>
</feature>
<protein>
    <recommendedName>
        <fullName evidence="5">Arrestin-like N-terminal domain-containing protein</fullName>
    </recommendedName>
</protein>
<evidence type="ECO:0000313" key="4">
    <source>
        <dbReference type="Proteomes" id="UP000077051"/>
    </source>
</evidence>
<dbReference type="Proteomes" id="UP000077051">
    <property type="component" value="Unassembled WGS sequence"/>
</dbReference>
<dbReference type="InterPro" id="IPR014752">
    <property type="entry name" value="Arrestin-like_C"/>
</dbReference>
<dbReference type="EMBL" id="AMYB01000003">
    <property type="protein sequence ID" value="OAD04143.1"/>
    <property type="molecule type" value="Genomic_DNA"/>
</dbReference>
<dbReference type="Pfam" id="PF02752">
    <property type="entry name" value="Arrestin_C"/>
    <property type="match status" value="1"/>
</dbReference>
<dbReference type="InterPro" id="IPR011021">
    <property type="entry name" value="Arrestin-like_N"/>
</dbReference>
<dbReference type="GO" id="GO:0005829">
    <property type="term" value="C:cytosol"/>
    <property type="evidence" value="ECO:0007669"/>
    <property type="project" value="TreeGrafter"/>
</dbReference>
<dbReference type="GO" id="GO:0070086">
    <property type="term" value="P:ubiquitin-dependent endocytosis"/>
    <property type="evidence" value="ECO:0007669"/>
    <property type="project" value="TreeGrafter"/>
</dbReference>
<proteinExistence type="predicted"/>
<dbReference type="InterPro" id="IPR014756">
    <property type="entry name" value="Ig_E-set"/>
</dbReference>
<accession>A0A168LYY3</accession>
<reference evidence="3 4" key="1">
    <citation type="submission" date="2015-06" db="EMBL/GenBank/DDBJ databases">
        <title>Expansion of signal transduction pathways in fungi by whole-genome duplication.</title>
        <authorList>
            <consortium name="DOE Joint Genome Institute"/>
            <person name="Corrochano L.M."/>
            <person name="Kuo A."/>
            <person name="Marcet-Houben M."/>
            <person name="Polaino S."/>
            <person name="Salamov A."/>
            <person name="Villalobos J.M."/>
            <person name="Alvarez M.I."/>
            <person name="Avalos J."/>
            <person name="Benito E.P."/>
            <person name="Benoit I."/>
            <person name="Burger G."/>
            <person name="Camino L.P."/>
            <person name="Canovas D."/>
            <person name="Cerda-Olmedo E."/>
            <person name="Cheng J.-F."/>
            <person name="Dominguez A."/>
            <person name="Elias M."/>
            <person name="Eslava A.P."/>
            <person name="Glaser F."/>
            <person name="Grimwood J."/>
            <person name="Gutierrez G."/>
            <person name="Heitman J."/>
            <person name="Henrissat B."/>
            <person name="Iturriaga E.A."/>
            <person name="Lang B.F."/>
            <person name="Lavin J.L."/>
            <person name="Lee S."/>
            <person name="Li W."/>
            <person name="Lindquist E."/>
            <person name="Lopez-Garcia S."/>
            <person name="Luque E.M."/>
            <person name="Marcos A.T."/>
            <person name="Martin J."/>
            <person name="Mccluskey K."/>
            <person name="Medina H.R."/>
            <person name="Miralles-Duran A."/>
            <person name="Miyazaki A."/>
            <person name="Munoz-Torres E."/>
            <person name="Oguiza J.A."/>
            <person name="Ohm R."/>
            <person name="Olmedo M."/>
            <person name="Orejas M."/>
            <person name="Ortiz-Castellanos L."/>
            <person name="Pisabarro A.G."/>
            <person name="Rodriguez-Romero J."/>
            <person name="Ruiz-Herrera J."/>
            <person name="Ruiz-Vazquez R."/>
            <person name="Sanz C."/>
            <person name="Schackwitz W."/>
            <person name="Schmutz J."/>
            <person name="Shahriari M."/>
            <person name="Shelest E."/>
            <person name="Silva-Franco F."/>
            <person name="Soanes D."/>
            <person name="Syed K."/>
            <person name="Tagua V.G."/>
            <person name="Talbot N.J."/>
            <person name="Thon M."/>
            <person name="De Vries R.P."/>
            <person name="Wiebenga A."/>
            <person name="Yadav J.S."/>
            <person name="Braun E.L."/>
            <person name="Baker S."/>
            <person name="Garre V."/>
            <person name="Horwitz B."/>
            <person name="Torres-Martinez S."/>
            <person name="Idnurm A."/>
            <person name="Herrera-Estrella A."/>
            <person name="Gabaldon T."/>
            <person name="Grigoriev I.V."/>
        </authorList>
    </citation>
    <scope>NUCLEOTIDE SEQUENCE [LARGE SCALE GENOMIC DNA]</scope>
    <source>
        <strain evidence="3 4">CBS 277.49</strain>
    </source>
</reference>
<gene>
    <name evidence="3" type="ORF">MUCCIDRAFT_107963</name>
</gene>
<dbReference type="PANTHER" id="PTHR11188">
    <property type="entry name" value="ARRESTIN DOMAIN CONTAINING PROTEIN"/>
    <property type="match status" value="1"/>
</dbReference>
<dbReference type="SUPFAM" id="SSF81296">
    <property type="entry name" value="E set domains"/>
    <property type="match status" value="1"/>
</dbReference>
<name>A0A168LYY3_MUCCL</name>
<dbReference type="InterPro" id="IPR011022">
    <property type="entry name" value="Arrestin_C-like"/>
</dbReference>
<dbReference type="STRING" id="747725.A0A168LYY3"/>
<evidence type="ECO:0000259" key="1">
    <source>
        <dbReference type="Pfam" id="PF00339"/>
    </source>
</evidence>
<dbReference type="PANTHER" id="PTHR11188:SF17">
    <property type="entry name" value="FI21816P1"/>
    <property type="match status" value="1"/>
</dbReference>
<dbReference type="VEuPathDB" id="FungiDB:MUCCIDRAFT_107963"/>
<dbReference type="GO" id="GO:0030674">
    <property type="term" value="F:protein-macromolecule adaptor activity"/>
    <property type="evidence" value="ECO:0007669"/>
    <property type="project" value="TreeGrafter"/>
</dbReference>
<dbReference type="InterPro" id="IPR050357">
    <property type="entry name" value="Arrestin_domain-protein"/>
</dbReference>
<dbReference type="GO" id="GO:0031625">
    <property type="term" value="F:ubiquitin protein ligase binding"/>
    <property type="evidence" value="ECO:0007669"/>
    <property type="project" value="TreeGrafter"/>
</dbReference>
<dbReference type="GO" id="GO:0005886">
    <property type="term" value="C:plasma membrane"/>
    <property type="evidence" value="ECO:0007669"/>
    <property type="project" value="TreeGrafter"/>
</dbReference>
<keyword evidence="4" id="KW-1185">Reference proteome</keyword>
<evidence type="ECO:0000259" key="2">
    <source>
        <dbReference type="Pfam" id="PF02752"/>
    </source>
</evidence>
<feature type="domain" description="Arrestin-like N-terminal" evidence="1">
    <location>
        <begin position="28"/>
        <end position="138"/>
    </location>
</feature>
<comment type="caution">
    <text evidence="3">The sequence shown here is derived from an EMBL/GenBank/DDBJ whole genome shotgun (WGS) entry which is preliminary data.</text>
</comment>
<evidence type="ECO:0000313" key="3">
    <source>
        <dbReference type="EMBL" id="OAD04143.1"/>
    </source>
</evidence>